<evidence type="ECO:0000313" key="1">
    <source>
        <dbReference type="EMBL" id="AOM82424.1"/>
    </source>
</evidence>
<dbReference type="EMBL" id="CP012502">
    <property type="protein sequence ID" value="AOM82424.1"/>
    <property type="molecule type" value="Genomic_DNA"/>
</dbReference>
<sequence>MLTFAKGLKDKRNLAFAIKAWRKARFSLMNSMLLLLLQNHQ</sequence>
<dbReference type="Proteomes" id="UP000094463">
    <property type="component" value="Chromosome"/>
</dbReference>
<proteinExistence type="predicted"/>
<dbReference type="KEGG" id="bbev:BBEV_1055"/>
<protein>
    <submittedName>
        <fullName evidence="1">Uncharacterized protein</fullName>
    </submittedName>
</protein>
<dbReference type="AlphaFoldDB" id="A0A1D7QTS6"/>
<evidence type="ECO:0000313" key="2">
    <source>
        <dbReference type="Proteomes" id="UP000094463"/>
    </source>
</evidence>
<accession>A0A1D7QTS6</accession>
<organism evidence="1 2">
    <name type="scientific">Salisediminibacterium beveridgei</name>
    <dbReference type="NCBI Taxonomy" id="632773"/>
    <lineage>
        <taxon>Bacteria</taxon>
        <taxon>Bacillati</taxon>
        <taxon>Bacillota</taxon>
        <taxon>Bacilli</taxon>
        <taxon>Bacillales</taxon>
        <taxon>Bacillaceae</taxon>
        <taxon>Salisediminibacterium</taxon>
    </lineage>
</organism>
<gene>
    <name evidence="1" type="ORF">BBEV_1055</name>
</gene>
<name>A0A1D7QTS6_9BACI</name>
<keyword evidence="2" id="KW-1185">Reference proteome</keyword>
<reference evidence="1 2" key="1">
    <citation type="submission" date="2015-08" db="EMBL/GenBank/DDBJ databases">
        <title>The complete genome sequence of Bacillus beveridgei MLTeJB.</title>
        <authorList>
            <person name="Hanson T.E."/>
            <person name="Mesa C."/>
            <person name="Basesman S.M."/>
            <person name="Oremland R.S."/>
        </authorList>
    </citation>
    <scope>NUCLEOTIDE SEQUENCE [LARGE SCALE GENOMIC DNA]</scope>
    <source>
        <strain evidence="1 2">MLTeJB</strain>
    </source>
</reference>